<feature type="transmembrane region" description="Helical" evidence="5">
    <location>
        <begin position="258"/>
        <end position="276"/>
    </location>
</feature>
<name>A0A1Y2ASD0_9TREE</name>
<feature type="transmembrane region" description="Helical" evidence="5">
    <location>
        <begin position="223"/>
        <end position="246"/>
    </location>
</feature>
<reference evidence="7 8" key="1">
    <citation type="submission" date="2016-07" db="EMBL/GenBank/DDBJ databases">
        <title>Pervasive Adenine N6-methylation of Active Genes in Fungi.</title>
        <authorList>
            <consortium name="DOE Joint Genome Institute"/>
            <person name="Mondo S.J."/>
            <person name="Dannebaum R.O."/>
            <person name="Kuo R.C."/>
            <person name="Labutti K."/>
            <person name="Haridas S."/>
            <person name="Kuo A."/>
            <person name="Salamov A."/>
            <person name="Ahrendt S.R."/>
            <person name="Lipzen A."/>
            <person name="Sullivan W."/>
            <person name="Andreopoulos W.B."/>
            <person name="Clum A."/>
            <person name="Lindquist E."/>
            <person name="Daum C."/>
            <person name="Ramamoorthy G.K."/>
            <person name="Gryganskyi A."/>
            <person name="Culley D."/>
            <person name="Magnuson J.K."/>
            <person name="James T.Y."/>
            <person name="O'Malley M.A."/>
            <person name="Stajich J.E."/>
            <person name="Spatafora J.W."/>
            <person name="Visel A."/>
            <person name="Grigoriev I.V."/>
        </authorList>
    </citation>
    <scope>NUCLEOTIDE SEQUENCE [LARGE SCALE GENOMIC DNA]</scope>
    <source>
        <strain evidence="7 8">68-887.2</strain>
    </source>
</reference>
<feature type="transmembrane region" description="Helical" evidence="5">
    <location>
        <begin position="102"/>
        <end position="123"/>
    </location>
</feature>
<feature type="transmembrane region" description="Helical" evidence="5">
    <location>
        <begin position="288"/>
        <end position="310"/>
    </location>
</feature>
<dbReference type="Proteomes" id="UP000193986">
    <property type="component" value="Unassembled WGS sequence"/>
</dbReference>
<dbReference type="AlphaFoldDB" id="A0A1Y2ASD0"/>
<evidence type="ECO:0000256" key="5">
    <source>
        <dbReference type="SAM" id="Phobius"/>
    </source>
</evidence>
<keyword evidence="2 5" id="KW-0812">Transmembrane</keyword>
<feature type="transmembrane region" description="Helical" evidence="5">
    <location>
        <begin position="75"/>
        <end position="96"/>
    </location>
</feature>
<keyword evidence="8" id="KW-1185">Reference proteome</keyword>
<feature type="transmembrane region" description="Helical" evidence="5">
    <location>
        <begin position="143"/>
        <end position="166"/>
    </location>
</feature>
<comment type="caution">
    <text evidence="7">The sequence shown here is derived from an EMBL/GenBank/DDBJ whole genome shotgun (WGS) entry which is preliminary data.</text>
</comment>
<dbReference type="EMBL" id="MCFC01000057">
    <property type="protein sequence ID" value="ORY25478.1"/>
    <property type="molecule type" value="Genomic_DNA"/>
</dbReference>
<feature type="transmembrane region" description="Helical" evidence="5">
    <location>
        <begin position="396"/>
        <end position="416"/>
    </location>
</feature>
<organism evidence="7 8">
    <name type="scientific">Naematelia encephala</name>
    <dbReference type="NCBI Taxonomy" id="71784"/>
    <lineage>
        <taxon>Eukaryota</taxon>
        <taxon>Fungi</taxon>
        <taxon>Dikarya</taxon>
        <taxon>Basidiomycota</taxon>
        <taxon>Agaricomycotina</taxon>
        <taxon>Tremellomycetes</taxon>
        <taxon>Tremellales</taxon>
        <taxon>Naemateliaceae</taxon>
        <taxon>Naematelia</taxon>
    </lineage>
</organism>
<accession>A0A1Y2ASD0</accession>
<feature type="domain" description="Sugar phosphate transporter" evidence="6">
    <location>
        <begin position="79"/>
        <end position="354"/>
    </location>
</feature>
<evidence type="ECO:0000256" key="1">
    <source>
        <dbReference type="ARBA" id="ARBA00004141"/>
    </source>
</evidence>
<comment type="subcellular location">
    <subcellularLocation>
        <location evidence="1">Membrane</location>
        <topology evidence="1">Multi-pass membrane protein</topology>
    </subcellularLocation>
</comment>
<dbReference type="OrthoDB" id="6418713at2759"/>
<feature type="transmembrane region" description="Helical" evidence="5">
    <location>
        <begin position="172"/>
        <end position="191"/>
    </location>
</feature>
<sequence length="438" mass="48031">MSISSVNYLRTASIQQDQQPFLPRTILPNNSDYDDFDSNDMVEMQAARRSFQLSQAPQFAMDSTHVRRQKSVPPLFIIPAVWVGLSVLLVLFNKYIFSTLNFPYPLFLTAFHMMIATLSTSLIRAMPTEGLQVVSVDISWLTYLRTVVPLSIFFSISLVLGNMAYVHLSVSFVQMLKSLILLLTLVIQLVARLQAYSHYQMFIIIVSSVGCYIAASGEVQFDMFGFACQISAVVAEAARLVLVEVMLKDHKLDPLSSIALYAPLCLVFIGCMIPFLEGALPIDNLYKVGVLMLLVNGLVALLLNVASVFVIQSVGSVVLSMSGVVKDILLIGISAIFMGSHVSLHQVLGYSLSASALMLFRVTGGKLDSPAGQVVVYHAERVVSTPMMLFQRAPRLFLFLAGVATVAVLASSAVSWNHVTKKSITLVPLDDYTLNTKA</sequence>
<dbReference type="GO" id="GO:0016020">
    <property type="term" value="C:membrane"/>
    <property type="evidence" value="ECO:0007669"/>
    <property type="project" value="UniProtKB-SubCell"/>
</dbReference>
<proteinExistence type="predicted"/>
<dbReference type="InterPro" id="IPR050186">
    <property type="entry name" value="TPT_transporter"/>
</dbReference>
<evidence type="ECO:0000256" key="4">
    <source>
        <dbReference type="ARBA" id="ARBA00023136"/>
    </source>
</evidence>
<keyword evidence="3 5" id="KW-1133">Transmembrane helix</keyword>
<protein>
    <submittedName>
        <fullName evidence="7">Triose-phosphate transporter family-domain-containing protein</fullName>
    </submittedName>
</protein>
<evidence type="ECO:0000256" key="2">
    <source>
        <dbReference type="ARBA" id="ARBA00022692"/>
    </source>
</evidence>
<evidence type="ECO:0000259" key="6">
    <source>
        <dbReference type="Pfam" id="PF03151"/>
    </source>
</evidence>
<gene>
    <name evidence="7" type="ORF">BCR39DRAFT_590176</name>
</gene>
<dbReference type="InterPro" id="IPR004853">
    <property type="entry name" value="Sugar_P_trans_dom"/>
</dbReference>
<keyword evidence="4 5" id="KW-0472">Membrane</keyword>
<evidence type="ECO:0000256" key="3">
    <source>
        <dbReference type="ARBA" id="ARBA00022989"/>
    </source>
</evidence>
<dbReference type="Pfam" id="PF03151">
    <property type="entry name" value="TPT"/>
    <property type="match status" value="1"/>
</dbReference>
<dbReference type="InParanoid" id="A0A1Y2ASD0"/>
<feature type="transmembrane region" description="Helical" evidence="5">
    <location>
        <begin position="198"/>
        <end position="217"/>
    </location>
</feature>
<evidence type="ECO:0000313" key="7">
    <source>
        <dbReference type="EMBL" id="ORY25478.1"/>
    </source>
</evidence>
<evidence type="ECO:0000313" key="8">
    <source>
        <dbReference type="Proteomes" id="UP000193986"/>
    </source>
</evidence>
<dbReference type="PANTHER" id="PTHR11132">
    <property type="entry name" value="SOLUTE CARRIER FAMILY 35"/>
    <property type="match status" value="1"/>
</dbReference>